<evidence type="ECO:0000313" key="1">
    <source>
        <dbReference type="EMBL" id="MCU5782808.1"/>
    </source>
</evidence>
<protein>
    <recommendedName>
        <fullName evidence="3">Alginate export domain-containing protein</fullName>
    </recommendedName>
</protein>
<dbReference type="RefSeq" id="WP_262460390.1">
    <property type="nucleotide sequence ID" value="NZ_ARXS01000010.1"/>
</dbReference>
<gene>
    <name evidence="1" type="ORF">MA04_02108</name>
</gene>
<evidence type="ECO:0008006" key="3">
    <source>
        <dbReference type="Google" id="ProtNLM"/>
    </source>
</evidence>
<evidence type="ECO:0000313" key="2">
    <source>
        <dbReference type="Proteomes" id="UP001064106"/>
    </source>
</evidence>
<sequence length="404" mass="46228">MDAPRPARVIAGLITTVTLEAGAMNWHQPQPWRADAVVQGRDQDYNSERFLHVFSYRHLSSMGPLEDGIRGTAGSVTGDRLYLDFQYRQTFPFDNPDRAFLLDVQRGEDFDGDFQRQVVGFRQTLGGRWQLSLRGDLFSDKSQTDIYFGVRRLLAGGGWLEAQWVLPDAYFNDKTGGDSEMRRRPHTLFLQWHRPHGDGAVTTVSLNHSPRSVLDDRDEGVEVTSRQTRLALSHGRRWGGWGWRLDLEAERTRRHHDLDEVPGGIPFERDMEAVTLSATRLRHRWQPELGVRYLRLDESGWFGREVNDAGRVKRREPLLFSSLNIPLNERHRLLPALYVSRAGVEQDAIGDWSERDDDDWIGKLSVPWQIVLAREQGAVLTIAPSVRLHRAAFGGGNVQLHWPL</sequence>
<dbReference type="Proteomes" id="UP001064106">
    <property type="component" value="Unassembled WGS sequence"/>
</dbReference>
<reference evidence="1" key="1">
    <citation type="submission" date="2012-09" db="EMBL/GenBank/DDBJ databases">
        <title>Genome Sequence of alkane-degrading Bacterium Alcanivorax balearicus MACL04.</title>
        <authorList>
            <person name="Lai Q."/>
            <person name="Shao Z."/>
        </authorList>
    </citation>
    <scope>NUCLEOTIDE SEQUENCE</scope>
    <source>
        <strain evidence="1">MACL04</strain>
    </source>
</reference>
<name>A0ABT2QZ55_9GAMM</name>
<dbReference type="EMBL" id="ARXS01000010">
    <property type="protein sequence ID" value="MCU5782808.1"/>
    <property type="molecule type" value="Genomic_DNA"/>
</dbReference>
<accession>A0ABT2QZ55</accession>
<organism evidence="1 2">
    <name type="scientific">Alloalcanivorax balearicus MACL04</name>
    <dbReference type="NCBI Taxonomy" id="1177182"/>
    <lineage>
        <taxon>Bacteria</taxon>
        <taxon>Pseudomonadati</taxon>
        <taxon>Pseudomonadota</taxon>
        <taxon>Gammaproteobacteria</taxon>
        <taxon>Oceanospirillales</taxon>
        <taxon>Alcanivoracaceae</taxon>
        <taxon>Alloalcanivorax</taxon>
    </lineage>
</organism>
<comment type="caution">
    <text evidence="1">The sequence shown here is derived from an EMBL/GenBank/DDBJ whole genome shotgun (WGS) entry which is preliminary data.</text>
</comment>
<proteinExistence type="predicted"/>
<keyword evidence="2" id="KW-1185">Reference proteome</keyword>